<sequence length="379" mass="40088">MKKMRILSVIDSMKGSLTSIEANAIISEVFSDEIFSVTELAIADGGEGTVAAFLQNCATEEKLAKVSDLAGREMLAHYAWLEKEKLAVIESANTAGIHLLTDNNISHPRQTSTIGVGQTIQVALSNQAKKIIIGLGGTGTIDGGIGAMSALGVAFFDVEGKLLEPIGNSLGSICTISYDNVDPRIRDVEFILASDVDSFLTGEAGAVQMFGKQKGLKDSDMNQYEADMLSYHKTLTSSCENVAGDGAAGGLGIGLRVLLQAEMVSGIDLLAQYFQLLDQIAQADLIFTGEGKLDSQSLKGKVPVGISRLAQKKDVPVIAFVGSFEGESRQYEEVGIHAVVPMITKVCTLEQALSDAVKNLTQAANTVKNILVLNKGSNA</sequence>
<dbReference type="OrthoDB" id="9774290at2"/>
<accession>A0A4V3TV34</accession>
<dbReference type="AlphaFoldDB" id="A0A4V3TV34"/>
<evidence type="ECO:0000256" key="4">
    <source>
        <dbReference type="PIRNR" id="PIRNR006078"/>
    </source>
</evidence>
<evidence type="ECO:0000256" key="2">
    <source>
        <dbReference type="ARBA" id="ARBA00022679"/>
    </source>
</evidence>
<organism evidence="5 6">
    <name type="scientific">Vagococcus silagei</name>
    <dbReference type="NCBI Taxonomy" id="2508885"/>
    <lineage>
        <taxon>Bacteria</taxon>
        <taxon>Bacillati</taxon>
        <taxon>Bacillota</taxon>
        <taxon>Bacilli</taxon>
        <taxon>Lactobacillales</taxon>
        <taxon>Enterococcaceae</taxon>
        <taxon>Vagococcus</taxon>
    </lineage>
</organism>
<dbReference type="GO" id="GO:0031388">
    <property type="term" value="P:organic acid phosphorylation"/>
    <property type="evidence" value="ECO:0007669"/>
    <property type="project" value="UniProtKB-UniRule"/>
</dbReference>
<dbReference type="InterPro" id="IPR018197">
    <property type="entry name" value="Glycerate_kinase_RE-like"/>
</dbReference>
<dbReference type="InterPro" id="IPR036129">
    <property type="entry name" value="Glycerate_kinase_sf"/>
</dbReference>
<proteinExistence type="inferred from homology"/>
<dbReference type="Proteomes" id="UP000310506">
    <property type="component" value="Unassembled WGS sequence"/>
</dbReference>
<dbReference type="GO" id="GO:0008887">
    <property type="term" value="F:glycerate kinase activity"/>
    <property type="evidence" value="ECO:0007669"/>
    <property type="project" value="UniProtKB-UniRule"/>
</dbReference>
<name>A0A4V3TV34_9ENTE</name>
<keyword evidence="6" id="KW-1185">Reference proteome</keyword>
<keyword evidence="2 4" id="KW-0808">Transferase</keyword>
<evidence type="ECO:0000256" key="3">
    <source>
        <dbReference type="ARBA" id="ARBA00022777"/>
    </source>
</evidence>
<dbReference type="NCBIfam" id="TIGR00045">
    <property type="entry name" value="glycerate kinase"/>
    <property type="match status" value="1"/>
</dbReference>
<reference evidence="5 6" key="1">
    <citation type="submission" date="2019-01" db="EMBL/GenBank/DDBJ databases">
        <title>Vagococcus silagei sp. nov. isolated from brewer's grain.</title>
        <authorList>
            <person name="Guu J.-R."/>
        </authorList>
    </citation>
    <scope>NUCLEOTIDE SEQUENCE [LARGE SCALE GENOMIC DNA]</scope>
    <source>
        <strain evidence="5 6">2B-2</strain>
    </source>
</reference>
<evidence type="ECO:0000313" key="6">
    <source>
        <dbReference type="Proteomes" id="UP000310506"/>
    </source>
</evidence>
<comment type="caution">
    <text evidence="5">The sequence shown here is derived from an EMBL/GenBank/DDBJ whole genome shotgun (WGS) entry which is preliminary data.</text>
</comment>
<evidence type="ECO:0000313" key="5">
    <source>
        <dbReference type="EMBL" id="THB61359.1"/>
    </source>
</evidence>
<dbReference type="EMBL" id="SDGV01000014">
    <property type="protein sequence ID" value="THB61359.1"/>
    <property type="molecule type" value="Genomic_DNA"/>
</dbReference>
<dbReference type="SUPFAM" id="SSF110738">
    <property type="entry name" value="Glycerate kinase I"/>
    <property type="match status" value="1"/>
</dbReference>
<dbReference type="Gene3D" id="3.90.1510.10">
    <property type="entry name" value="Glycerate kinase, domain 2"/>
    <property type="match status" value="1"/>
</dbReference>
<dbReference type="Gene3D" id="3.40.50.10350">
    <property type="entry name" value="Glycerate kinase, domain 1"/>
    <property type="match status" value="1"/>
</dbReference>
<dbReference type="InterPro" id="IPR004381">
    <property type="entry name" value="Glycerate_kinase"/>
</dbReference>
<dbReference type="Pfam" id="PF02595">
    <property type="entry name" value="Gly_kinase"/>
    <property type="match status" value="1"/>
</dbReference>
<keyword evidence="3 4" id="KW-0418">Kinase</keyword>
<dbReference type="PANTHER" id="PTHR21599">
    <property type="entry name" value="GLYCERATE KINASE"/>
    <property type="match status" value="1"/>
</dbReference>
<dbReference type="PIRSF" id="PIRSF006078">
    <property type="entry name" value="GlxK"/>
    <property type="match status" value="1"/>
</dbReference>
<dbReference type="InterPro" id="IPR018193">
    <property type="entry name" value="Glyc_kinase_flavodox-like_fold"/>
</dbReference>
<comment type="similarity">
    <text evidence="1 4">Belongs to the glycerate kinase type-1 family.</text>
</comment>
<gene>
    <name evidence="5" type="ORF">ESZ54_06315</name>
</gene>
<dbReference type="RefSeq" id="WP_136136822.1">
    <property type="nucleotide sequence ID" value="NZ_SDGV01000014.1"/>
</dbReference>
<protein>
    <submittedName>
        <fullName evidence="5">Glycerate kinase</fullName>
    </submittedName>
</protein>
<evidence type="ECO:0000256" key="1">
    <source>
        <dbReference type="ARBA" id="ARBA00006284"/>
    </source>
</evidence>
<dbReference type="PANTHER" id="PTHR21599:SF0">
    <property type="entry name" value="GLYCERATE KINASE"/>
    <property type="match status" value="1"/>
</dbReference>